<evidence type="ECO:0000256" key="4">
    <source>
        <dbReference type="SAM" id="SignalP"/>
    </source>
</evidence>
<dbReference type="PROSITE" id="PS50072">
    <property type="entry name" value="CSA_PPIASE_2"/>
    <property type="match status" value="1"/>
</dbReference>
<dbReference type="KEGG" id="caul:KCG34_08455"/>
<keyword evidence="3 6" id="KW-0413">Isomerase</keyword>
<keyword evidence="2" id="KW-0697">Rotamase</keyword>
<dbReference type="GO" id="GO:0003755">
    <property type="term" value="F:peptidyl-prolyl cis-trans isomerase activity"/>
    <property type="evidence" value="ECO:0007669"/>
    <property type="project" value="UniProtKB-KW"/>
</dbReference>
<sequence length="201" mass="20772">MGALRVGRRGLLAGAGAWIAAPALADTAKPQVTLKTSHGTIVVELESEKAPLTSANFLRYAAAGNHDGANFFRASRTEGAPDTGLIEGRLSTNTAKLFPPIKHESTTLTGLKHVDGTLSMARGALNTARVDFFICIGPSSFLDADPSAPGDNQGYAAFGQVTQGMDVVKAILALPTPGKAKNPAMAGQILDPPIPISIKKG</sequence>
<dbReference type="EC" id="5.2.1.8" evidence="1"/>
<dbReference type="PANTHER" id="PTHR43246">
    <property type="entry name" value="PEPTIDYL-PROLYL CIS-TRANS ISOMERASE CYP38, CHLOROPLASTIC"/>
    <property type="match status" value="1"/>
</dbReference>
<reference evidence="6" key="1">
    <citation type="submission" date="2021-04" db="EMBL/GenBank/DDBJ databases">
        <title>The complete genome sequence of Caulobacter sp. S6.</title>
        <authorList>
            <person name="Tang Y."/>
            <person name="Ouyang W."/>
            <person name="Liu Q."/>
            <person name="Huang B."/>
            <person name="Guo Z."/>
            <person name="Lei P."/>
        </authorList>
    </citation>
    <scope>NUCLEOTIDE SEQUENCE</scope>
    <source>
        <strain evidence="6">S6</strain>
    </source>
</reference>
<feature type="signal peptide" evidence="4">
    <location>
        <begin position="1"/>
        <end position="25"/>
    </location>
</feature>
<keyword evidence="4" id="KW-0732">Signal</keyword>
<proteinExistence type="predicted"/>
<evidence type="ECO:0000313" key="7">
    <source>
        <dbReference type="Proteomes" id="UP000676409"/>
    </source>
</evidence>
<keyword evidence="7" id="KW-1185">Reference proteome</keyword>
<dbReference type="Pfam" id="PF00160">
    <property type="entry name" value="Pro_isomerase"/>
    <property type="match status" value="1"/>
</dbReference>
<dbReference type="AlphaFoldDB" id="A0A975IWR8"/>
<protein>
    <recommendedName>
        <fullName evidence="1">peptidylprolyl isomerase</fullName>
        <ecNumber evidence="1">5.2.1.8</ecNumber>
    </recommendedName>
</protein>
<evidence type="ECO:0000256" key="1">
    <source>
        <dbReference type="ARBA" id="ARBA00013194"/>
    </source>
</evidence>
<dbReference type="Proteomes" id="UP000676409">
    <property type="component" value="Chromosome"/>
</dbReference>
<evidence type="ECO:0000256" key="2">
    <source>
        <dbReference type="ARBA" id="ARBA00023110"/>
    </source>
</evidence>
<dbReference type="EMBL" id="CP073078">
    <property type="protein sequence ID" value="QUD89879.1"/>
    <property type="molecule type" value="Genomic_DNA"/>
</dbReference>
<feature type="chain" id="PRO_5037547645" description="peptidylprolyl isomerase" evidence="4">
    <location>
        <begin position="26"/>
        <end position="201"/>
    </location>
</feature>
<dbReference type="InterPro" id="IPR002130">
    <property type="entry name" value="Cyclophilin-type_PPIase_dom"/>
</dbReference>
<name>A0A975IWR8_9CAUL</name>
<accession>A0A975IWR8</accession>
<dbReference type="InterPro" id="IPR029000">
    <property type="entry name" value="Cyclophilin-like_dom_sf"/>
</dbReference>
<dbReference type="RefSeq" id="WP_211939930.1">
    <property type="nucleotide sequence ID" value="NZ_CP073078.1"/>
</dbReference>
<evidence type="ECO:0000256" key="3">
    <source>
        <dbReference type="ARBA" id="ARBA00023235"/>
    </source>
</evidence>
<evidence type="ECO:0000313" key="6">
    <source>
        <dbReference type="EMBL" id="QUD89879.1"/>
    </source>
</evidence>
<dbReference type="SUPFAM" id="SSF50891">
    <property type="entry name" value="Cyclophilin-like"/>
    <property type="match status" value="1"/>
</dbReference>
<dbReference type="InterPro" id="IPR044665">
    <property type="entry name" value="E_coli_cyclophilin_A-like"/>
</dbReference>
<evidence type="ECO:0000259" key="5">
    <source>
        <dbReference type="PROSITE" id="PS50072"/>
    </source>
</evidence>
<dbReference type="Gene3D" id="2.40.100.10">
    <property type="entry name" value="Cyclophilin-like"/>
    <property type="match status" value="1"/>
</dbReference>
<organism evidence="6 7">
    <name type="scientific">Phenylobacterium montanum</name>
    <dbReference type="NCBI Taxonomy" id="2823693"/>
    <lineage>
        <taxon>Bacteria</taxon>
        <taxon>Pseudomonadati</taxon>
        <taxon>Pseudomonadota</taxon>
        <taxon>Alphaproteobacteria</taxon>
        <taxon>Caulobacterales</taxon>
        <taxon>Caulobacteraceae</taxon>
        <taxon>Phenylobacterium</taxon>
    </lineage>
</organism>
<gene>
    <name evidence="6" type="ORF">KCG34_08455</name>
</gene>
<feature type="domain" description="PPIase cyclophilin-type" evidence="5">
    <location>
        <begin position="39"/>
        <end position="201"/>
    </location>
</feature>